<reference evidence="1 2" key="1">
    <citation type="submission" date="2018-11" db="EMBL/GenBank/DDBJ databases">
        <title>Genome sequences of Brenneria nigrifluens and Brenneria rubrifaciens.</title>
        <authorList>
            <person name="Poret-Peterson A.T."/>
            <person name="McClean A.E."/>
            <person name="Kluepfel D.A."/>
        </authorList>
    </citation>
    <scope>NUCLEOTIDE SEQUENCE [LARGE SCALE GENOMIC DNA]</scope>
    <source>
        <strain evidence="1 2">ATCC 13028</strain>
    </source>
</reference>
<evidence type="ECO:0000313" key="1">
    <source>
        <dbReference type="EMBL" id="QCR04741.1"/>
    </source>
</evidence>
<sequence length="67" mass="7627">MSFATCSDWRVVLRYTHGLAGDEVTRMADMSFTLIVISVVVHDILNGRAQLKYASYITGRQLLLFQF</sequence>
<keyword evidence="2" id="KW-1185">Reference proteome</keyword>
<evidence type="ECO:0000313" key="2">
    <source>
        <dbReference type="Proteomes" id="UP000303847"/>
    </source>
</evidence>
<dbReference type="EMBL" id="CP034036">
    <property type="protein sequence ID" value="QCR04741.1"/>
    <property type="molecule type" value="Genomic_DNA"/>
</dbReference>
<organism evidence="1 2">
    <name type="scientific">Brenneria nigrifluens DSM 30175 = ATCC 13028</name>
    <dbReference type="NCBI Taxonomy" id="1121120"/>
    <lineage>
        <taxon>Bacteria</taxon>
        <taxon>Pseudomonadati</taxon>
        <taxon>Pseudomonadota</taxon>
        <taxon>Gammaproteobacteria</taxon>
        <taxon>Enterobacterales</taxon>
        <taxon>Pectobacteriaceae</taxon>
        <taxon>Brenneria</taxon>
    </lineage>
</organism>
<gene>
    <name evidence="1" type="ORF">EH206_11475</name>
</gene>
<proteinExistence type="predicted"/>
<name>A0ABX5UZ49_9GAMM</name>
<protein>
    <submittedName>
        <fullName evidence="1">Uncharacterized protein</fullName>
    </submittedName>
</protein>
<dbReference type="Proteomes" id="UP000303847">
    <property type="component" value="Chromosome"/>
</dbReference>
<accession>A0ABX5UZ49</accession>